<keyword evidence="2" id="KW-0862">Zinc</keyword>
<dbReference type="PIRSF" id="PIRSF005261">
    <property type="entry name" value="Heat_shock_Hsp33"/>
    <property type="match status" value="1"/>
</dbReference>
<keyword evidence="6" id="KW-0808">Transferase</keyword>
<dbReference type="KEGG" id="apb:SAR116_1884"/>
<dbReference type="Proteomes" id="UP000007460">
    <property type="component" value="Chromosome"/>
</dbReference>
<dbReference type="Gene3D" id="3.55.30.10">
    <property type="entry name" value="Hsp33 domain"/>
    <property type="match status" value="1"/>
</dbReference>
<keyword evidence="7" id="KW-1185">Reference proteome</keyword>
<organism evidence="6 7">
    <name type="scientific">Puniceispirillum marinum (strain IMCC1322)</name>
    <dbReference type="NCBI Taxonomy" id="488538"/>
    <lineage>
        <taxon>Bacteria</taxon>
        <taxon>Pseudomonadati</taxon>
        <taxon>Pseudomonadota</taxon>
        <taxon>Alphaproteobacteria</taxon>
        <taxon>Candidatus Puniceispirillales</taxon>
        <taxon>Candidatus Puniceispirillaceae</taxon>
        <taxon>Candidatus Puniceispirillum</taxon>
    </lineage>
</organism>
<accession>D5BMT4</accession>
<gene>
    <name evidence="6" type="ordered locus">SAR116_1884</name>
</gene>
<dbReference type="GO" id="GO:0042026">
    <property type="term" value="P:protein refolding"/>
    <property type="evidence" value="ECO:0007669"/>
    <property type="project" value="TreeGrafter"/>
</dbReference>
<evidence type="ECO:0000256" key="1">
    <source>
        <dbReference type="ARBA" id="ARBA00022490"/>
    </source>
</evidence>
<dbReference type="InterPro" id="IPR016153">
    <property type="entry name" value="Heat_shock_Hsp33_N"/>
</dbReference>
<sequence length="323" mass="35105">MVGLYRAGRDSVMDVVVNDNLRPDAQVLPFYLAEEETGTPLVRGRIASVGHVASTILARHDYPQDIALLQAEALAMTACLSSTLKFAGIFTLQAKGDGRVRTLFADITETGAMRGYTAFDEDSALVMPAQGISNLPQIMGGGYMAFTVDEGATGGRYQGIVELDGPELRDAAMAWFANSEQLETAVTSTSGQGDDGWQATAMMIQRVASEGGKKPSKADIELHDDVWHTAKTLMASVKQTELLDAEITPEQLVFRLFNTLSPHVAPARRVVDECRCNIEKVEAILKQLKPEEADDLLDDDGKIRVTCEFCKTERRFGTDVLAG</sequence>
<dbReference type="SUPFAM" id="SSF64397">
    <property type="entry name" value="Hsp33 domain"/>
    <property type="match status" value="1"/>
</dbReference>
<dbReference type="Gene3D" id="3.90.1280.10">
    <property type="entry name" value="HSP33 redox switch-like"/>
    <property type="match status" value="1"/>
</dbReference>
<dbReference type="Pfam" id="PF01430">
    <property type="entry name" value="HSP33"/>
    <property type="match status" value="1"/>
</dbReference>
<dbReference type="GO" id="GO:0005737">
    <property type="term" value="C:cytoplasm"/>
    <property type="evidence" value="ECO:0007669"/>
    <property type="project" value="InterPro"/>
</dbReference>
<evidence type="ECO:0000256" key="3">
    <source>
        <dbReference type="ARBA" id="ARBA00023157"/>
    </source>
</evidence>
<reference evidence="6 7" key="1">
    <citation type="journal article" date="2010" name="J. Bacteriol.">
        <title>Complete genome sequence of "Candidatus Puniceispirillum marinum" IMCC1322, a representative of the SAR116 clade in the Alphaproteobacteria.</title>
        <authorList>
            <person name="Oh H.M."/>
            <person name="Kwon K.K."/>
            <person name="Kang I."/>
            <person name="Kang S.G."/>
            <person name="Lee J.H."/>
            <person name="Kim S.J."/>
            <person name="Cho J.C."/>
        </authorList>
    </citation>
    <scope>NUCLEOTIDE SEQUENCE [LARGE SCALE GENOMIC DNA]</scope>
    <source>
        <strain evidence="6 7">IMCC1322</strain>
    </source>
</reference>
<dbReference type="CDD" id="cd00498">
    <property type="entry name" value="Hsp33"/>
    <property type="match status" value="1"/>
</dbReference>
<keyword evidence="6" id="KW-0548">Nucleotidyltransferase</keyword>
<dbReference type="GO" id="GO:0003887">
    <property type="term" value="F:DNA-directed DNA polymerase activity"/>
    <property type="evidence" value="ECO:0007669"/>
    <property type="project" value="UniProtKB-EC"/>
</dbReference>
<dbReference type="eggNOG" id="COG1281">
    <property type="taxonomic scope" value="Bacteria"/>
</dbReference>
<evidence type="ECO:0000313" key="7">
    <source>
        <dbReference type="Proteomes" id="UP000007460"/>
    </source>
</evidence>
<dbReference type="GO" id="GO:0044183">
    <property type="term" value="F:protein folding chaperone"/>
    <property type="evidence" value="ECO:0007669"/>
    <property type="project" value="TreeGrafter"/>
</dbReference>
<evidence type="ECO:0000256" key="2">
    <source>
        <dbReference type="ARBA" id="ARBA00022833"/>
    </source>
</evidence>
<dbReference type="EC" id="2.7.7.7" evidence="6"/>
<dbReference type="GO" id="GO:0051082">
    <property type="term" value="F:unfolded protein binding"/>
    <property type="evidence" value="ECO:0007669"/>
    <property type="project" value="InterPro"/>
</dbReference>
<dbReference type="InterPro" id="IPR016154">
    <property type="entry name" value="Heat_shock_Hsp33_C"/>
</dbReference>
<keyword evidence="3" id="KW-1015">Disulfide bond</keyword>
<dbReference type="EMBL" id="CP001751">
    <property type="protein sequence ID" value="ADE40127.1"/>
    <property type="molecule type" value="Genomic_DNA"/>
</dbReference>
<protein>
    <submittedName>
        <fullName evidence="6">33 kDa chaperonin</fullName>
        <ecNumber evidence="6">2.7.7.7</ecNumber>
    </submittedName>
</protein>
<dbReference type="InterPro" id="IPR000397">
    <property type="entry name" value="Heat_shock_Hsp33"/>
</dbReference>
<keyword evidence="5" id="KW-0676">Redox-active center</keyword>
<proteinExistence type="predicted"/>
<keyword evidence="4" id="KW-0143">Chaperone</keyword>
<dbReference type="AlphaFoldDB" id="D5BMT4"/>
<evidence type="ECO:0000313" key="6">
    <source>
        <dbReference type="EMBL" id="ADE40127.1"/>
    </source>
</evidence>
<evidence type="ECO:0000256" key="5">
    <source>
        <dbReference type="ARBA" id="ARBA00023284"/>
    </source>
</evidence>
<name>D5BMT4_PUNMI</name>
<dbReference type="PANTHER" id="PTHR30111:SF1">
    <property type="entry name" value="33 KDA CHAPERONIN"/>
    <property type="match status" value="1"/>
</dbReference>
<dbReference type="HOGENOM" id="CLU_054493_0_1_5"/>
<dbReference type="OrthoDB" id="9793753at2"/>
<keyword evidence="1" id="KW-0963">Cytoplasm</keyword>
<evidence type="ECO:0000256" key="4">
    <source>
        <dbReference type="ARBA" id="ARBA00023186"/>
    </source>
</evidence>
<dbReference type="STRING" id="488538.SAR116_1884"/>
<dbReference type="PANTHER" id="PTHR30111">
    <property type="entry name" value="33 KDA CHAPERONIN"/>
    <property type="match status" value="1"/>
</dbReference>
<dbReference type="SUPFAM" id="SSF118352">
    <property type="entry name" value="HSP33 redox switch-like"/>
    <property type="match status" value="1"/>
</dbReference>